<name>A0A699ZXY5_HAELA</name>
<accession>A0A699ZXY5</accession>
<dbReference type="AlphaFoldDB" id="A0A699ZXY5"/>
<dbReference type="Proteomes" id="UP000485058">
    <property type="component" value="Unassembled WGS sequence"/>
</dbReference>
<evidence type="ECO:0000313" key="2">
    <source>
        <dbReference type="Proteomes" id="UP000485058"/>
    </source>
</evidence>
<organism evidence="1 2">
    <name type="scientific">Haematococcus lacustris</name>
    <name type="common">Green alga</name>
    <name type="synonym">Haematococcus pluvialis</name>
    <dbReference type="NCBI Taxonomy" id="44745"/>
    <lineage>
        <taxon>Eukaryota</taxon>
        <taxon>Viridiplantae</taxon>
        <taxon>Chlorophyta</taxon>
        <taxon>core chlorophytes</taxon>
        <taxon>Chlorophyceae</taxon>
        <taxon>CS clade</taxon>
        <taxon>Chlamydomonadales</taxon>
        <taxon>Haematococcaceae</taxon>
        <taxon>Haematococcus</taxon>
    </lineage>
</organism>
<dbReference type="EMBL" id="BLLF01002995">
    <property type="protein sequence ID" value="GFH26030.1"/>
    <property type="molecule type" value="Genomic_DNA"/>
</dbReference>
<keyword evidence="2" id="KW-1185">Reference proteome</keyword>
<comment type="caution">
    <text evidence="1">The sequence shown here is derived from an EMBL/GenBank/DDBJ whole genome shotgun (WGS) entry which is preliminary data.</text>
</comment>
<proteinExistence type="predicted"/>
<sequence>MGTKVAATVRSLGPRSSSSRSWRRTWRRCPWSAMGMPSSWLCSLALLALTLGEGGVLMRCCGPAARWCAGPGAQASGGAG</sequence>
<gene>
    <name evidence="1" type="ORF">HaLaN_24103</name>
</gene>
<reference evidence="1 2" key="1">
    <citation type="submission" date="2020-02" db="EMBL/GenBank/DDBJ databases">
        <title>Draft genome sequence of Haematococcus lacustris strain NIES-144.</title>
        <authorList>
            <person name="Morimoto D."/>
            <person name="Nakagawa S."/>
            <person name="Yoshida T."/>
            <person name="Sawayama S."/>
        </authorList>
    </citation>
    <scope>NUCLEOTIDE SEQUENCE [LARGE SCALE GENOMIC DNA]</scope>
    <source>
        <strain evidence="1 2">NIES-144</strain>
    </source>
</reference>
<protein>
    <submittedName>
        <fullName evidence="1">Uncharacterized protein</fullName>
    </submittedName>
</protein>
<evidence type="ECO:0000313" key="1">
    <source>
        <dbReference type="EMBL" id="GFH26030.1"/>
    </source>
</evidence>